<dbReference type="NCBIfam" id="TIGR01727">
    <property type="entry name" value="oligo_HPY"/>
    <property type="match status" value="1"/>
</dbReference>
<dbReference type="NCBIfam" id="NF007739">
    <property type="entry name" value="PRK10419.1"/>
    <property type="match status" value="2"/>
</dbReference>
<evidence type="ECO:0000313" key="11">
    <source>
        <dbReference type="EMBL" id="MCE8537334.1"/>
    </source>
</evidence>
<name>A0A9Q3WK87_9RHOB</name>
<dbReference type="InterPro" id="IPR003593">
    <property type="entry name" value="AAA+_ATPase"/>
</dbReference>
<keyword evidence="7 11" id="KW-0067">ATP-binding</keyword>
<keyword evidence="9" id="KW-0472">Membrane</keyword>
<evidence type="ECO:0000313" key="12">
    <source>
        <dbReference type="Proteomes" id="UP000813672"/>
    </source>
</evidence>
<dbReference type="InterPro" id="IPR017871">
    <property type="entry name" value="ABC_transporter-like_CS"/>
</dbReference>
<evidence type="ECO:0000256" key="3">
    <source>
        <dbReference type="ARBA" id="ARBA00022448"/>
    </source>
</evidence>
<dbReference type="RefSeq" id="WP_234219193.1">
    <property type="nucleotide sequence ID" value="NZ_JAGQAF010000004.1"/>
</dbReference>
<protein>
    <submittedName>
        <fullName evidence="11">ABC transporter ATP-binding protein</fullName>
    </submittedName>
</protein>
<dbReference type="SUPFAM" id="SSF52540">
    <property type="entry name" value="P-loop containing nucleoside triphosphate hydrolases"/>
    <property type="match status" value="2"/>
</dbReference>
<dbReference type="FunFam" id="3.40.50.300:FF:002585">
    <property type="entry name" value="Glutathione import ATP-binding protein GsiA"/>
    <property type="match status" value="1"/>
</dbReference>
<organism evidence="11 12">
    <name type="scientific">Ruegeria pomeroyi</name>
    <dbReference type="NCBI Taxonomy" id="89184"/>
    <lineage>
        <taxon>Bacteria</taxon>
        <taxon>Pseudomonadati</taxon>
        <taxon>Pseudomonadota</taxon>
        <taxon>Alphaproteobacteria</taxon>
        <taxon>Rhodobacterales</taxon>
        <taxon>Roseobacteraceae</taxon>
        <taxon>Ruegeria</taxon>
    </lineage>
</organism>
<dbReference type="GO" id="GO:0016887">
    <property type="term" value="F:ATP hydrolysis activity"/>
    <property type="evidence" value="ECO:0007669"/>
    <property type="project" value="InterPro"/>
</dbReference>
<dbReference type="Pfam" id="PF08352">
    <property type="entry name" value="oligo_HPY"/>
    <property type="match status" value="2"/>
</dbReference>
<dbReference type="SMART" id="SM00382">
    <property type="entry name" value="AAA"/>
    <property type="match status" value="2"/>
</dbReference>
<evidence type="ECO:0000259" key="10">
    <source>
        <dbReference type="PROSITE" id="PS50893"/>
    </source>
</evidence>
<dbReference type="EMBL" id="JAGQAF010000004">
    <property type="protein sequence ID" value="MCE8537334.1"/>
    <property type="molecule type" value="Genomic_DNA"/>
</dbReference>
<keyword evidence="5" id="KW-0997">Cell inner membrane</keyword>
<dbReference type="GO" id="GO:0005524">
    <property type="term" value="F:ATP binding"/>
    <property type="evidence" value="ECO:0007669"/>
    <property type="project" value="UniProtKB-KW"/>
</dbReference>
<dbReference type="GO" id="GO:0005886">
    <property type="term" value="C:plasma membrane"/>
    <property type="evidence" value="ECO:0007669"/>
    <property type="project" value="UniProtKB-SubCell"/>
</dbReference>
<dbReference type="CDD" id="cd03257">
    <property type="entry name" value="ABC_NikE_OppD_transporters"/>
    <property type="match status" value="2"/>
</dbReference>
<feature type="domain" description="ABC transporter" evidence="10">
    <location>
        <begin position="279"/>
        <end position="518"/>
    </location>
</feature>
<comment type="caution">
    <text evidence="11">The sequence shown here is derived from an EMBL/GenBank/DDBJ whole genome shotgun (WGS) entry which is preliminary data.</text>
</comment>
<dbReference type="InterPro" id="IPR003439">
    <property type="entry name" value="ABC_transporter-like_ATP-bd"/>
</dbReference>
<evidence type="ECO:0000256" key="1">
    <source>
        <dbReference type="ARBA" id="ARBA00004417"/>
    </source>
</evidence>
<comment type="subcellular location">
    <subcellularLocation>
        <location evidence="1">Cell inner membrane</location>
        <topology evidence="1">Peripheral membrane protein</topology>
    </subcellularLocation>
</comment>
<dbReference type="AlphaFoldDB" id="A0A9Q3WK87"/>
<dbReference type="InterPro" id="IPR013563">
    <property type="entry name" value="Oligopep_ABC_C"/>
</dbReference>
<comment type="similarity">
    <text evidence="2">Belongs to the ABC transporter superfamily.</text>
</comment>
<dbReference type="NCBIfam" id="NF008453">
    <property type="entry name" value="PRK11308.1"/>
    <property type="match status" value="2"/>
</dbReference>
<proteinExistence type="inferred from homology"/>
<keyword evidence="8" id="KW-1278">Translocase</keyword>
<reference evidence="11" key="1">
    <citation type="journal article" date="2021" name="Environ. Microbiol.">
        <title>Cryptic niche differentiation of novel sediment ecotypes of Rugeria pomeroyi correlates with nitrate respiration.</title>
        <authorList>
            <person name="Lin X."/>
            <person name="McNichol J."/>
            <person name="Chu X."/>
            <person name="Qian Y."/>
            <person name="Luo H."/>
        </authorList>
    </citation>
    <scope>NUCLEOTIDE SEQUENCE</scope>
    <source>
        <strain evidence="11">SZCCDBB064</strain>
    </source>
</reference>
<dbReference type="GO" id="GO:0015833">
    <property type="term" value="P:peptide transport"/>
    <property type="evidence" value="ECO:0007669"/>
    <property type="project" value="InterPro"/>
</dbReference>
<evidence type="ECO:0000256" key="2">
    <source>
        <dbReference type="ARBA" id="ARBA00005417"/>
    </source>
</evidence>
<dbReference type="Gene3D" id="3.40.50.300">
    <property type="entry name" value="P-loop containing nucleotide triphosphate hydrolases"/>
    <property type="match status" value="2"/>
</dbReference>
<evidence type="ECO:0000256" key="5">
    <source>
        <dbReference type="ARBA" id="ARBA00022519"/>
    </source>
</evidence>
<dbReference type="PROSITE" id="PS50893">
    <property type="entry name" value="ABC_TRANSPORTER_2"/>
    <property type="match status" value="2"/>
</dbReference>
<evidence type="ECO:0000256" key="4">
    <source>
        <dbReference type="ARBA" id="ARBA00022475"/>
    </source>
</evidence>
<feature type="domain" description="ABC transporter" evidence="10">
    <location>
        <begin position="5"/>
        <end position="256"/>
    </location>
</feature>
<gene>
    <name evidence="11" type="ORF">KBY27_07670</name>
</gene>
<keyword evidence="3" id="KW-0813">Transport</keyword>
<evidence type="ECO:0000256" key="6">
    <source>
        <dbReference type="ARBA" id="ARBA00022741"/>
    </source>
</evidence>
<dbReference type="PANTHER" id="PTHR43297">
    <property type="entry name" value="OLIGOPEPTIDE TRANSPORT ATP-BINDING PROTEIN APPD"/>
    <property type="match status" value="1"/>
</dbReference>
<dbReference type="InterPro" id="IPR050388">
    <property type="entry name" value="ABC_Ni/Peptide_Import"/>
</dbReference>
<accession>A0A9Q3WK87</accession>
<dbReference type="PANTHER" id="PTHR43297:SF14">
    <property type="entry name" value="ATPASE AAA-TYPE CORE DOMAIN-CONTAINING PROTEIN"/>
    <property type="match status" value="1"/>
</dbReference>
<evidence type="ECO:0000256" key="8">
    <source>
        <dbReference type="ARBA" id="ARBA00022967"/>
    </source>
</evidence>
<keyword evidence="6" id="KW-0547">Nucleotide-binding</keyword>
<dbReference type="Proteomes" id="UP000813672">
    <property type="component" value="Unassembled WGS sequence"/>
</dbReference>
<evidence type="ECO:0000256" key="9">
    <source>
        <dbReference type="ARBA" id="ARBA00023136"/>
    </source>
</evidence>
<keyword evidence="4" id="KW-1003">Cell membrane</keyword>
<dbReference type="InterPro" id="IPR027417">
    <property type="entry name" value="P-loop_NTPase"/>
</dbReference>
<dbReference type="PROSITE" id="PS00211">
    <property type="entry name" value="ABC_TRANSPORTER_1"/>
    <property type="match status" value="1"/>
</dbReference>
<sequence>MSDILTIKNLRVEGRPPGGTYVPIVKGVSLNVAKGEVLALIGESGSGKSTISLASMGFARPGCRISGGEIWLNGRDIMKLSPHDRHALRGNEVSYVAQSAAASFNPALRIGKQVIEAPLWHGAGDAATLTASAVDLYRKLDLPNPDTVGNKFPHQVSGGQLQRLMAAMAMSCGPDLLILDEPTTALDVTTQIEVLKAFKDIIRDQGTAAIYVTHDLAVVAQMADRILVLKNGEMVEEGPTAQILHDPQHEYTRTLMAAVRPAPHLVDHVDASAAQAPVISARNITAGYGALTILSDVSVDVPAASVVGVIGESGCGKSTLARVVAGLTPLREGEIKLDGKVAAPSVKDRPRDTLKDCQIVFQMADTALNPRQRIGDILGRPLEFYQGLKGRARADKVGDLLELVDLPRSFAARFPGELSGGQKQRINLARALAADPKVILCDEVTSALDTVVAAGVIELLKSLKEKLGVAYMFISHDLSTVASFADEVVVLYAGRVVEKGPSAAVFGPPFHPYTKLLLSSVPEVRQGWLEGVADTGEAKAASAGSVVIGAKGCPFANRCTHTISGTCDRVTPALRTLPGGLSIACHLDDATLPTANG</sequence>
<dbReference type="Pfam" id="PF00005">
    <property type="entry name" value="ABC_tran"/>
    <property type="match status" value="2"/>
</dbReference>
<evidence type="ECO:0000256" key="7">
    <source>
        <dbReference type="ARBA" id="ARBA00022840"/>
    </source>
</evidence>